<protein>
    <submittedName>
        <fullName evidence="1">Uncharacterized protein</fullName>
    </submittedName>
</protein>
<accession>A0A0F9VQF5</accession>
<name>A0A0F9VQF5_9ZZZZ</name>
<dbReference type="AlphaFoldDB" id="A0A0F9VQF5"/>
<sequence length="81" mass="9362">MKHRVQFCMFGDSDGLYTEHGFNSAREALAFAKQHVRTKYGRGWIVRKARDEMLYNVSHHGKVYGSITIYNGIHSQQRVCA</sequence>
<dbReference type="EMBL" id="LAZR01000460">
    <property type="protein sequence ID" value="KKN68018.1"/>
    <property type="molecule type" value="Genomic_DNA"/>
</dbReference>
<gene>
    <name evidence="1" type="ORF">LCGC14_0455740</name>
</gene>
<proteinExistence type="predicted"/>
<evidence type="ECO:0000313" key="1">
    <source>
        <dbReference type="EMBL" id="KKN68018.1"/>
    </source>
</evidence>
<comment type="caution">
    <text evidence="1">The sequence shown here is derived from an EMBL/GenBank/DDBJ whole genome shotgun (WGS) entry which is preliminary data.</text>
</comment>
<reference evidence="1" key="1">
    <citation type="journal article" date="2015" name="Nature">
        <title>Complex archaea that bridge the gap between prokaryotes and eukaryotes.</title>
        <authorList>
            <person name="Spang A."/>
            <person name="Saw J.H."/>
            <person name="Jorgensen S.L."/>
            <person name="Zaremba-Niedzwiedzka K."/>
            <person name="Martijn J."/>
            <person name="Lind A.E."/>
            <person name="van Eijk R."/>
            <person name="Schleper C."/>
            <person name="Guy L."/>
            <person name="Ettema T.J."/>
        </authorList>
    </citation>
    <scope>NUCLEOTIDE SEQUENCE</scope>
</reference>
<organism evidence="1">
    <name type="scientific">marine sediment metagenome</name>
    <dbReference type="NCBI Taxonomy" id="412755"/>
    <lineage>
        <taxon>unclassified sequences</taxon>
        <taxon>metagenomes</taxon>
        <taxon>ecological metagenomes</taxon>
    </lineage>
</organism>